<protein>
    <submittedName>
        <fullName evidence="2">Integral membrane</fullName>
    </submittedName>
</protein>
<feature type="transmembrane region" description="Helical" evidence="1">
    <location>
        <begin position="300"/>
        <end position="322"/>
    </location>
</feature>
<dbReference type="Proteomes" id="UP000217199">
    <property type="component" value="Unassembled WGS sequence"/>
</dbReference>
<feature type="transmembrane region" description="Helical" evidence="1">
    <location>
        <begin position="337"/>
        <end position="355"/>
    </location>
</feature>
<evidence type="ECO:0000313" key="3">
    <source>
        <dbReference type="Proteomes" id="UP000217199"/>
    </source>
</evidence>
<sequence>MGTAGYHSKTRIERTEKWRGNAFTATIAIILLQSRRRSLQTRKASIPLAVPITPPRNLADKKTSTTLDLTLLLLVRALDSFVQGLFLQSNAQPKSNNWEEDRQKSKQLRQKAAILTDKLDAFIFWAASARIMWCFFYLPERLPYSYVKWIGALANVDKRLLEALRGRRNGTWTYGNETFHELLVPLATELGYPPAWGDTMLVPSSGRNADKMWKALGLSDREGIGGIPCQLVHGNVGSTLIKGGAGASCTANALIRGALGFLEAIAIYAPVHFLPILLSRPNGLLQIRVLKKAIYALFRSSLFLSVFISSIWSAVCITRTLAIPRLFPRLSHNFIDGPYGCVLAGCLMCGGSIWIEQGKRRGEIALYVLPRALRTILEESWLKSGSRSLILLERLTFVLSLSSIMTAARHYPETLRGLSRWGHYLY</sequence>
<keyword evidence="1" id="KW-0812">Transmembrane</keyword>
<dbReference type="InterPro" id="IPR026749">
    <property type="entry name" value="Tmem135"/>
</dbReference>
<evidence type="ECO:0000313" key="2">
    <source>
        <dbReference type="EMBL" id="PAV22387.1"/>
    </source>
</evidence>
<evidence type="ECO:0000256" key="1">
    <source>
        <dbReference type="SAM" id="Phobius"/>
    </source>
</evidence>
<name>A0A286US38_9AGAM</name>
<proteinExistence type="predicted"/>
<feature type="transmembrane region" description="Helical" evidence="1">
    <location>
        <begin position="258"/>
        <end position="279"/>
    </location>
</feature>
<gene>
    <name evidence="2" type="ORF">PNOK_0234400</name>
</gene>
<keyword evidence="1" id="KW-0472">Membrane</keyword>
<dbReference type="OrthoDB" id="4021778at2759"/>
<reference evidence="2 3" key="1">
    <citation type="journal article" date="2017" name="Mol. Ecol.">
        <title>Comparative and population genomic landscape of Phellinus noxius: A hypervariable fungus causing root rot in trees.</title>
        <authorList>
            <person name="Chung C.L."/>
            <person name="Lee T.J."/>
            <person name="Akiba M."/>
            <person name="Lee H.H."/>
            <person name="Kuo T.H."/>
            <person name="Liu D."/>
            <person name="Ke H.M."/>
            <person name="Yokoi T."/>
            <person name="Roa M.B."/>
            <person name="Lu M.J."/>
            <person name="Chang Y.Y."/>
            <person name="Ann P.J."/>
            <person name="Tsai J.N."/>
            <person name="Chen C.Y."/>
            <person name="Tzean S.S."/>
            <person name="Ota Y."/>
            <person name="Hattori T."/>
            <person name="Sahashi N."/>
            <person name="Liou R.F."/>
            <person name="Kikuchi T."/>
            <person name="Tsai I.J."/>
        </authorList>
    </citation>
    <scope>NUCLEOTIDE SEQUENCE [LARGE SCALE GENOMIC DNA]</scope>
    <source>
        <strain evidence="2 3">FFPRI411160</strain>
    </source>
</reference>
<dbReference type="PANTHER" id="PTHR12459">
    <property type="entry name" value="TRANSMEMBRANE PROTEIN 135-RELATED"/>
    <property type="match status" value="1"/>
</dbReference>
<keyword evidence="3" id="KW-1185">Reference proteome</keyword>
<dbReference type="PANTHER" id="PTHR12459:SF15">
    <property type="entry name" value="TRANSMEMBRANE PROTEIN 135"/>
    <property type="match status" value="1"/>
</dbReference>
<dbReference type="InParanoid" id="A0A286US38"/>
<dbReference type="AlphaFoldDB" id="A0A286US38"/>
<comment type="caution">
    <text evidence="2">The sequence shown here is derived from an EMBL/GenBank/DDBJ whole genome shotgun (WGS) entry which is preliminary data.</text>
</comment>
<keyword evidence="1" id="KW-1133">Transmembrane helix</keyword>
<dbReference type="EMBL" id="NBII01000002">
    <property type="protein sequence ID" value="PAV22387.1"/>
    <property type="molecule type" value="Genomic_DNA"/>
</dbReference>
<organism evidence="2 3">
    <name type="scientific">Pyrrhoderma noxium</name>
    <dbReference type="NCBI Taxonomy" id="2282107"/>
    <lineage>
        <taxon>Eukaryota</taxon>
        <taxon>Fungi</taxon>
        <taxon>Dikarya</taxon>
        <taxon>Basidiomycota</taxon>
        <taxon>Agaricomycotina</taxon>
        <taxon>Agaricomycetes</taxon>
        <taxon>Hymenochaetales</taxon>
        <taxon>Hymenochaetaceae</taxon>
        <taxon>Pyrrhoderma</taxon>
    </lineage>
</organism>
<accession>A0A286US38</accession>